<dbReference type="Proteomes" id="UP000688137">
    <property type="component" value="Unassembled WGS sequence"/>
</dbReference>
<accession>A0A8S1NG85</accession>
<protein>
    <submittedName>
        <fullName evidence="1">Uncharacterized protein</fullName>
    </submittedName>
</protein>
<dbReference type="AlphaFoldDB" id="A0A8S1NG85"/>
<evidence type="ECO:0000313" key="2">
    <source>
        <dbReference type="Proteomes" id="UP000688137"/>
    </source>
</evidence>
<gene>
    <name evidence="1" type="ORF">PPRIM_AZ9-3.1.T0900001</name>
</gene>
<evidence type="ECO:0000313" key="1">
    <source>
        <dbReference type="EMBL" id="CAD8092127.1"/>
    </source>
</evidence>
<keyword evidence="2" id="KW-1185">Reference proteome</keyword>
<comment type="caution">
    <text evidence="1">The sequence shown here is derived from an EMBL/GenBank/DDBJ whole genome shotgun (WGS) entry which is preliminary data.</text>
</comment>
<dbReference type="EMBL" id="CAJJDM010000093">
    <property type="protein sequence ID" value="CAD8092127.1"/>
    <property type="molecule type" value="Genomic_DNA"/>
</dbReference>
<reference evidence="1" key="1">
    <citation type="submission" date="2021-01" db="EMBL/GenBank/DDBJ databases">
        <authorList>
            <consortium name="Genoscope - CEA"/>
            <person name="William W."/>
        </authorList>
    </citation>
    <scope>NUCLEOTIDE SEQUENCE</scope>
</reference>
<sequence length="112" mass="13124">MNALDFKKFGQSWEKVQSSFLKFDETRWKSETLLNEKLIISILQFLKDVLISQKSNEASRSLSINLQKLQKYEDMMTLVNLNKLVETPYMMEIIVQVLPNIILKATEIINIK</sequence>
<proteinExistence type="predicted"/>
<organism evidence="1 2">
    <name type="scientific">Paramecium primaurelia</name>
    <dbReference type="NCBI Taxonomy" id="5886"/>
    <lineage>
        <taxon>Eukaryota</taxon>
        <taxon>Sar</taxon>
        <taxon>Alveolata</taxon>
        <taxon>Ciliophora</taxon>
        <taxon>Intramacronucleata</taxon>
        <taxon>Oligohymenophorea</taxon>
        <taxon>Peniculida</taxon>
        <taxon>Parameciidae</taxon>
        <taxon>Paramecium</taxon>
    </lineage>
</organism>
<name>A0A8S1NG85_PARPR</name>